<dbReference type="EMBL" id="BAAABV010000015">
    <property type="protein sequence ID" value="GAA0291407.1"/>
    <property type="molecule type" value="Genomic_DNA"/>
</dbReference>
<evidence type="ECO:0000313" key="2">
    <source>
        <dbReference type="EMBL" id="GAA0291407.1"/>
    </source>
</evidence>
<evidence type="ECO:0000313" key="3">
    <source>
        <dbReference type="Proteomes" id="UP001501867"/>
    </source>
</evidence>
<organism evidence="2 3">
    <name type="scientific">Streptomyces polychromogenes</name>
    <dbReference type="NCBI Taxonomy" id="67342"/>
    <lineage>
        <taxon>Bacteria</taxon>
        <taxon>Bacillati</taxon>
        <taxon>Actinomycetota</taxon>
        <taxon>Actinomycetes</taxon>
        <taxon>Kitasatosporales</taxon>
        <taxon>Streptomycetaceae</taxon>
        <taxon>Streptomyces</taxon>
    </lineage>
</organism>
<feature type="region of interest" description="Disordered" evidence="1">
    <location>
        <begin position="63"/>
        <end position="88"/>
    </location>
</feature>
<gene>
    <name evidence="2" type="ORF">GCM10010302_32470</name>
</gene>
<accession>A0ABN0VDU0</accession>
<reference evidence="2 3" key="1">
    <citation type="journal article" date="2019" name="Int. J. Syst. Evol. Microbiol.">
        <title>The Global Catalogue of Microorganisms (GCM) 10K type strain sequencing project: providing services to taxonomists for standard genome sequencing and annotation.</title>
        <authorList>
            <consortium name="The Broad Institute Genomics Platform"/>
            <consortium name="The Broad Institute Genome Sequencing Center for Infectious Disease"/>
            <person name="Wu L."/>
            <person name="Ma J."/>
        </authorList>
    </citation>
    <scope>NUCLEOTIDE SEQUENCE [LARGE SCALE GENOMIC DNA]</scope>
    <source>
        <strain evidence="2 3">JCM 4505</strain>
    </source>
</reference>
<keyword evidence="3" id="KW-1185">Reference proteome</keyword>
<dbReference type="Proteomes" id="UP001501867">
    <property type="component" value="Unassembled WGS sequence"/>
</dbReference>
<sequence>MCQRCHRSATWTACGAGLGLALAVRDLRDFKAPVSTEQTGGVRNARAFGFVLARASAGLADGGRPSPCGGLQRAADESDDEFRPAPGGTVAGLPADYELATGETDEADADIADLGQGVPVPWGCAVVSRRRRGVGRSSGCCRT</sequence>
<name>A0ABN0VDU0_9ACTN</name>
<proteinExistence type="predicted"/>
<evidence type="ECO:0000256" key="1">
    <source>
        <dbReference type="SAM" id="MobiDB-lite"/>
    </source>
</evidence>
<protein>
    <submittedName>
        <fullName evidence="2">Uncharacterized protein</fullName>
    </submittedName>
</protein>
<comment type="caution">
    <text evidence="2">The sequence shown here is derived from an EMBL/GenBank/DDBJ whole genome shotgun (WGS) entry which is preliminary data.</text>
</comment>